<keyword evidence="3 5" id="KW-1133">Transmembrane helix</keyword>
<comment type="subcellular location">
    <subcellularLocation>
        <location evidence="1">Membrane</location>
        <topology evidence="1">Multi-pass membrane protein</topology>
    </subcellularLocation>
</comment>
<dbReference type="PANTHER" id="PTHR48021:SF1">
    <property type="entry name" value="GH07001P-RELATED"/>
    <property type="match status" value="1"/>
</dbReference>
<evidence type="ECO:0000313" key="8">
    <source>
        <dbReference type="Proteomes" id="UP000494165"/>
    </source>
</evidence>
<evidence type="ECO:0000256" key="3">
    <source>
        <dbReference type="ARBA" id="ARBA00022989"/>
    </source>
</evidence>
<dbReference type="InterPro" id="IPR005829">
    <property type="entry name" value="Sugar_transporter_CS"/>
</dbReference>
<dbReference type="InterPro" id="IPR005828">
    <property type="entry name" value="MFS_sugar_transport-like"/>
</dbReference>
<dbReference type="PROSITE" id="PS50850">
    <property type="entry name" value="MFS"/>
    <property type="match status" value="1"/>
</dbReference>
<protein>
    <recommendedName>
        <fullName evidence="6">Major facilitator superfamily (MFS) profile domain-containing protein</fullName>
    </recommendedName>
</protein>
<dbReference type="EMBL" id="CADEPI010000006">
    <property type="protein sequence ID" value="CAB3361652.1"/>
    <property type="molecule type" value="Genomic_DNA"/>
</dbReference>
<evidence type="ECO:0000256" key="2">
    <source>
        <dbReference type="ARBA" id="ARBA00022692"/>
    </source>
</evidence>
<feature type="transmembrane region" description="Helical" evidence="5">
    <location>
        <begin position="152"/>
        <end position="171"/>
    </location>
</feature>
<dbReference type="AlphaFoldDB" id="A0A8S1BXZ3"/>
<dbReference type="SUPFAM" id="SSF103473">
    <property type="entry name" value="MFS general substrate transporter"/>
    <property type="match status" value="1"/>
</dbReference>
<dbReference type="Pfam" id="PF00083">
    <property type="entry name" value="Sugar_tr"/>
    <property type="match status" value="1"/>
</dbReference>
<dbReference type="OrthoDB" id="6133115at2759"/>
<feature type="transmembrane region" description="Helical" evidence="5">
    <location>
        <begin position="177"/>
        <end position="198"/>
    </location>
</feature>
<dbReference type="Gene3D" id="1.20.1250.20">
    <property type="entry name" value="MFS general substrate transporter like domains"/>
    <property type="match status" value="1"/>
</dbReference>
<organism evidence="7 8">
    <name type="scientific">Cloeon dipterum</name>
    <dbReference type="NCBI Taxonomy" id="197152"/>
    <lineage>
        <taxon>Eukaryota</taxon>
        <taxon>Metazoa</taxon>
        <taxon>Ecdysozoa</taxon>
        <taxon>Arthropoda</taxon>
        <taxon>Hexapoda</taxon>
        <taxon>Insecta</taxon>
        <taxon>Pterygota</taxon>
        <taxon>Palaeoptera</taxon>
        <taxon>Ephemeroptera</taxon>
        <taxon>Pisciforma</taxon>
        <taxon>Baetidae</taxon>
        <taxon>Cloeon</taxon>
    </lineage>
</organism>
<evidence type="ECO:0000259" key="6">
    <source>
        <dbReference type="PROSITE" id="PS50850"/>
    </source>
</evidence>
<keyword evidence="4 5" id="KW-0472">Membrane</keyword>
<reference evidence="7 8" key="1">
    <citation type="submission" date="2020-04" db="EMBL/GenBank/DDBJ databases">
        <authorList>
            <person name="Alioto T."/>
            <person name="Alioto T."/>
            <person name="Gomez Garrido J."/>
        </authorList>
    </citation>
    <scope>NUCLEOTIDE SEQUENCE [LARGE SCALE GENOMIC DNA]</scope>
</reference>
<comment type="caution">
    <text evidence="7">The sequence shown here is derived from an EMBL/GenBank/DDBJ whole genome shotgun (WGS) entry which is preliminary data.</text>
</comment>
<evidence type="ECO:0000256" key="4">
    <source>
        <dbReference type="ARBA" id="ARBA00023136"/>
    </source>
</evidence>
<evidence type="ECO:0000256" key="1">
    <source>
        <dbReference type="ARBA" id="ARBA00004141"/>
    </source>
</evidence>
<gene>
    <name evidence="7" type="ORF">CLODIP_2_CD15865</name>
</gene>
<dbReference type="InterPro" id="IPR020846">
    <property type="entry name" value="MFS_dom"/>
</dbReference>
<dbReference type="GO" id="GO:0022857">
    <property type="term" value="F:transmembrane transporter activity"/>
    <property type="evidence" value="ECO:0007669"/>
    <property type="project" value="InterPro"/>
</dbReference>
<dbReference type="InterPro" id="IPR036259">
    <property type="entry name" value="MFS_trans_sf"/>
</dbReference>
<dbReference type="PANTHER" id="PTHR48021">
    <property type="match status" value="1"/>
</dbReference>
<dbReference type="InterPro" id="IPR050549">
    <property type="entry name" value="MFS_Trehalose_Transporter"/>
</dbReference>
<feature type="transmembrane region" description="Helical" evidence="5">
    <location>
        <begin position="265"/>
        <end position="288"/>
    </location>
</feature>
<keyword evidence="2 5" id="KW-0812">Transmembrane</keyword>
<dbReference type="PROSITE" id="PS00217">
    <property type="entry name" value="SUGAR_TRANSPORT_2"/>
    <property type="match status" value="1"/>
</dbReference>
<accession>A0A8S1BXZ3</accession>
<sequence>MPRKDVERALKAPATGSKVWQVLATLIATGAHFSSGYALGFLSPGIPLLREQHFPDLTTEQEGNLGSLMLLSATLSNPLAAMLADSRIGRKGTCILTAIPFVICFGLNAVFPSSLAAHYIARLLVGLSAGTLTVVCPLYVSEISELSIRGTLNSLVVIMFNSGLFVAYLAGVWIKSFVMLSVGGLICISIFIALCWLIPESPEFLLKNGRKEAAVRSLRWLRGAKVDLQEEMKYMEISQADTEKVESSTLGKIVRVFSTPSLRKAIFIPMTLLFFQQCAGIIAVLSYASSIFSLVGLETFLA</sequence>
<dbReference type="Proteomes" id="UP000494165">
    <property type="component" value="Unassembled WGS sequence"/>
</dbReference>
<feature type="transmembrane region" description="Helical" evidence="5">
    <location>
        <begin position="119"/>
        <end position="140"/>
    </location>
</feature>
<keyword evidence="8" id="KW-1185">Reference proteome</keyword>
<proteinExistence type="predicted"/>
<dbReference type="GO" id="GO:0016020">
    <property type="term" value="C:membrane"/>
    <property type="evidence" value="ECO:0007669"/>
    <property type="project" value="UniProtKB-SubCell"/>
</dbReference>
<evidence type="ECO:0000313" key="7">
    <source>
        <dbReference type="EMBL" id="CAB3361652.1"/>
    </source>
</evidence>
<feature type="domain" description="Major facilitator superfamily (MFS) profile" evidence="6">
    <location>
        <begin position="24"/>
        <end position="302"/>
    </location>
</feature>
<feature type="transmembrane region" description="Helical" evidence="5">
    <location>
        <begin position="95"/>
        <end position="113"/>
    </location>
</feature>
<name>A0A8S1BXZ3_9INSE</name>
<evidence type="ECO:0000256" key="5">
    <source>
        <dbReference type="SAM" id="Phobius"/>
    </source>
</evidence>